<dbReference type="AlphaFoldDB" id="A0AAD7FSX6"/>
<evidence type="ECO:0000256" key="1">
    <source>
        <dbReference type="SAM" id="Phobius"/>
    </source>
</evidence>
<reference evidence="2" key="1">
    <citation type="submission" date="2023-03" db="EMBL/GenBank/DDBJ databases">
        <title>Massive genome expansion in bonnet fungi (Mycena s.s.) driven by repeated elements and novel gene families across ecological guilds.</title>
        <authorList>
            <consortium name="Lawrence Berkeley National Laboratory"/>
            <person name="Harder C.B."/>
            <person name="Miyauchi S."/>
            <person name="Viragh M."/>
            <person name="Kuo A."/>
            <person name="Thoen E."/>
            <person name="Andreopoulos B."/>
            <person name="Lu D."/>
            <person name="Skrede I."/>
            <person name="Drula E."/>
            <person name="Henrissat B."/>
            <person name="Morin E."/>
            <person name="Kohler A."/>
            <person name="Barry K."/>
            <person name="LaButti K."/>
            <person name="Morin E."/>
            <person name="Salamov A."/>
            <person name="Lipzen A."/>
            <person name="Mereny Z."/>
            <person name="Hegedus B."/>
            <person name="Baldrian P."/>
            <person name="Stursova M."/>
            <person name="Weitz H."/>
            <person name="Taylor A."/>
            <person name="Grigoriev I.V."/>
            <person name="Nagy L.G."/>
            <person name="Martin F."/>
            <person name="Kauserud H."/>
        </authorList>
    </citation>
    <scope>NUCLEOTIDE SEQUENCE</scope>
    <source>
        <strain evidence="2">9284</strain>
    </source>
</reference>
<feature type="transmembrane region" description="Helical" evidence="1">
    <location>
        <begin position="408"/>
        <end position="430"/>
    </location>
</feature>
<keyword evidence="1" id="KW-1133">Transmembrane helix</keyword>
<dbReference type="EMBL" id="JARKIF010000004">
    <property type="protein sequence ID" value="KAJ7641491.1"/>
    <property type="molecule type" value="Genomic_DNA"/>
</dbReference>
<dbReference type="Proteomes" id="UP001221142">
    <property type="component" value="Unassembled WGS sequence"/>
</dbReference>
<evidence type="ECO:0000313" key="3">
    <source>
        <dbReference type="Proteomes" id="UP001221142"/>
    </source>
</evidence>
<sequence>MPLLSEIPFRGLRLSDKHKQVDITYKLPVAVFKRLVLKETDLRASFVVLPTSPSLADHVTDFSTWRPEGMNIPPVRSWTSEAPSVIDRALDSFGISMPLLEFHEVQSMCPNQRLSMQSGEDADDEDEELEDVRRSFLSSAALASDMTKNPLNAVKRAPYVITRTQIRAVDETHIFNRKAFNKEHNRLKSSSCGQDMAATPDPNLCHKLYMRNGNWETRLELRIPDEDTSQFHTEFVYGPYIGHGRFSAGPKDIVRLPVTREKCPESENTPLDDPEFIEINWQLSFTGRSPAKFSSTEIYPRPHRVPHNASAYKMAKAHDSAERWNGLYGHRFYEDAHPRRRVLIGVLETVFSFILVVLDMGYWYTRITTTSISIPGTLLIALSGAMSGLTYIANTIENDKLGLSMTRWAGWLWLIVWSLIAKFYLPFLMLNAVTRLQVDWRGWIPTVRRIGATHQERNSQRLDSRTGLVFQLGVSPPLALDYSSIRIISQLCIPLTALFYLLSPDDNYHILSSSMPSPSPEDLPTNIIFHIHRVISFPLLFTGTTSQLLLNHRTRTFAGGYKAAVLVRFILLALTLVVHSVAVVGRFDARPGFSIPQALDTMLLGIMGYQAATLPKAVQKVDDEDTE</sequence>
<name>A0AAD7FSX6_9AGAR</name>
<proteinExistence type="predicted"/>
<feature type="transmembrane region" description="Helical" evidence="1">
    <location>
        <begin position="342"/>
        <end position="364"/>
    </location>
</feature>
<accession>A0AAD7FSX6</accession>
<organism evidence="2 3">
    <name type="scientific">Roridomyces roridus</name>
    <dbReference type="NCBI Taxonomy" id="1738132"/>
    <lineage>
        <taxon>Eukaryota</taxon>
        <taxon>Fungi</taxon>
        <taxon>Dikarya</taxon>
        <taxon>Basidiomycota</taxon>
        <taxon>Agaricomycotina</taxon>
        <taxon>Agaricomycetes</taxon>
        <taxon>Agaricomycetidae</taxon>
        <taxon>Agaricales</taxon>
        <taxon>Marasmiineae</taxon>
        <taxon>Mycenaceae</taxon>
        <taxon>Roridomyces</taxon>
    </lineage>
</organism>
<gene>
    <name evidence="2" type="ORF">FB45DRAFT_1022237</name>
</gene>
<feature type="transmembrane region" description="Helical" evidence="1">
    <location>
        <begin position="376"/>
        <end position="396"/>
    </location>
</feature>
<evidence type="ECO:0000313" key="2">
    <source>
        <dbReference type="EMBL" id="KAJ7641491.1"/>
    </source>
</evidence>
<keyword evidence="1" id="KW-0472">Membrane</keyword>
<keyword evidence="3" id="KW-1185">Reference proteome</keyword>
<comment type="caution">
    <text evidence="2">The sequence shown here is derived from an EMBL/GenBank/DDBJ whole genome shotgun (WGS) entry which is preliminary data.</text>
</comment>
<protein>
    <submittedName>
        <fullName evidence="2">Uncharacterized protein</fullName>
    </submittedName>
</protein>
<keyword evidence="1" id="KW-0812">Transmembrane</keyword>
<feature type="transmembrane region" description="Helical" evidence="1">
    <location>
        <begin position="561"/>
        <end position="584"/>
    </location>
</feature>